<dbReference type="GO" id="GO:0009418">
    <property type="term" value="C:pilus shaft"/>
    <property type="evidence" value="ECO:0007669"/>
    <property type="project" value="InterPro"/>
</dbReference>
<evidence type="ECO:0000313" key="3">
    <source>
        <dbReference type="EMBL" id="CUQ49578.1"/>
    </source>
</evidence>
<name>A0A174WY91_PARDI</name>
<dbReference type="PROSITE" id="PS51257">
    <property type="entry name" value="PROKAR_LIPOPROTEIN"/>
    <property type="match status" value="1"/>
</dbReference>
<dbReference type="EMBL" id="WKMW01000013">
    <property type="protein sequence ID" value="MRY85325.1"/>
    <property type="molecule type" value="Genomic_DNA"/>
</dbReference>
<feature type="chain" id="PRO_5033254660" description="Minor fimbrium subunit Mfa1 C-terminal domain-containing protein" evidence="1">
    <location>
        <begin position="21"/>
        <end position="628"/>
    </location>
</feature>
<dbReference type="InterPro" id="IPR029140">
    <property type="entry name" value="Mfa1_C"/>
</dbReference>
<dbReference type="AlphaFoldDB" id="A0A174WY91"/>
<evidence type="ECO:0000313" key="7">
    <source>
        <dbReference type="Proteomes" id="UP000450599"/>
    </source>
</evidence>
<dbReference type="Gene3D" id="2.60.40.3690">
    <property type="match status" value="2"/>
</dbReference>
<keyword evidence="1" id="KW-0732">Signal</keyword>
<dbReference type="EMBL" id="CZBM01000016">
    <property type="protein sequence ID" value="CUQ49578.1"/>
    <property type="molecule type" value="Genomic_DNA"/>
</dbReference>
<sequence>MRLKSTLWALAFACAAMSCSDDLENGPGNKNDNEKKGETALINVAISSGPVTKAVAGENGDSFEAGSEDESTVDNVMLILYQNNNTSNGYKVLYDSEIKAIGYTTSVSKPTTGSTIANHTWQTSVEVKVTNDQTTLADNTFGVITVANAGDLTTQIKALHPQTLGSLGDMLMKKVHDSGKKFIMSTHTKGGGDTNLEESIVTLKSNTTESNTPTVKVYVERLAAKIRLGQTGGVTNFTYKVESDQNEELAQVILNSVAVVNQLNSGSYLLKRVTNPSKIYTPDRASGVDLEATVTQEYPDVYLGDETTSNDLASNFVIDPWTRAKRLTDGKFPTNLPTAGTEQLQYLQHFQGSNNAEDETTYNLLYQSFNTTELDPAKFGTNKVTLCYTQENTSSIEGSRQGFSTGAIFKATYYPNKWMAVNDNNLVEAVNVNYGDGETKEAKNFFLYNSIIYKDREAIIASIITNMNDANFTWANIKNGIQYSNDIKNKFLESNLSKENGPFGYVDMIKEKLEAGENVPAFTEWIGNERSHNIDQPNSVLFYKKGECYYRYWIQHASYNSSSQMGVMEFGIVRNNIYDMAVTKITKLGLSGDEKPDPTDPVKSNEFRFNVSLHVKDWTLRDNESIIF</sequence>
<feature type="domain" description="Minor fimbrium subunit Mfa1 C-terminal" evidence="2">
    <location>
        <begin position="542"/>
        <end position="623"/>
    </location>
</feature>
<evidence type="ECO:0000313" key="4">
    <source>
        <dbReference type="EMBL" id="MRY85325.1"/>
    </source>
</evidence>
<evidence type="ECO:0000259" key="2">
    <source>
        <dbReference type="Pfam" id="PF15495"/>
    </source>
</evidence>
<reference evidence="3 6" key="1">
    <citation type="submission" date="2015-09" db="EMBL/GenBank/DDBJ databases">
        <authorList>
            <consortium name="Pathogen Informatics"/>
        </authorList>
    </citation>
    <scope>NUCLEOTIDE SEQUENCE [LARGE SCALE GENOMIC DNA]</scope>
    <source>
        <strain evidence="3 6">2789STDY5834948</strain>
    </source>
</reference>
<dbReference type="Pfam" id="PF15495">
    <property type="entry name" value="Fimbrillin_C"/>
    <property type="match status" value="1"/>
</dbReference>
<dbReference type="Gene3D" id="2.60.40.2580">
    <property type="match status" value="1"/>
</dbReference>
<dbReference type="InterPro" id="IPR047786">
    <property type="entry name" value="Mfa1_fim"/>
</dbReference>
<protein>
    <recommendedName>
        <fullName evidence="2">Minor fimbrium subunit Mfa1 C-terminal domain-containing protein</fullName>
    </recommendedName>
</protein>
<gene>
    <name evidence="3" type="ORF">ERS852560_03436</name>
    <name evidence="5" type="ORF">GKD54_15300</name>
    <name evidence="4" type="ORF">GKD58_13850</name>
</gene>
<dbReference type="NCBIfam" id="NF038041">
    <property type="entry name" value="fim_Mfa1_fam"/>
    <property type="match status" value="1"/>
</dbReference>
<evidence type="ECO:0000256" key="1">
    <source>
        <dbReference type="SAM" id="SignalP"/>
    </source>
</evidence>
<accession>A0A174WY91</accession>
<evidence type="ECO:0000313" key="8">
    <source>
        <dbReference type="Proteomes" id="UP000471216"/>
    </source>
</evidence>
<evidence type="ECO:0000313" key="6">
    <source>
        <dbReference type="Proteomes" id="UP000095332"/>
    </source>
</evidence>
<dbReference type="Proteomes" id="UP000471216">
    <property type="component" value="Unassembled WGS sequence"/>
</dbReference>
<dbReference type="EMBL" id="WKMX01000014">
    <property type="protein sequence ID" value="MRZ07548.1"/>
    <property type="molecule type" value="Genomic_DNA"/>
</dbReference>
<proteinExistence type="predicted"/>
<reference evidence="7 8" key="2">
    <citation type="journal article" date="2019" name="Nat. Med.">
        <title>A library of human gut bacterial isolates paired with longitudinal multiomics data enables mechanistic microbiome research.</title>
        <authorList>
            <person name="Poyet M."/>
            <person name="Groussin M."/>
            <person name="Gibbons S.M."/>
            <person name="Avila-Pacheco J."/>
            <person name="Jiang X."/>
            <person name="Kearney S.M."/>
            <person name="Perrotta A.R."/>
            <person name="Berdy B."/>
            <person name="Zhao S."/>
            <person name="Lieberman T.D."/>
            <person name="Swanson P.K."/>
            <person name="Smith M."/>
            <person name="Roesemann S."/>
            <person name="Alexander J.E."/>
            <person name="Rich S.A."/>
            <person name="Livny J."/>
            <person name="Vlamakis H."/>
            <person name="Clish C."/>
            <person name="Bullock K."/>
            <person name="Deik A."/>
            <person name="Scott J."/>
            <person name="Pierce K.A."/>
            <person name="Xavier R.J."/>
            <person name="Alm E.J."/>
        </authorList>
    </citation>
    <scope>NUCLEOTIDE SEQUENCE [LARGE SCALE GENOMIC DNA]</scope>
    <source>
        <strain evidence="5 8">BIOML-A10</strain>
        <strain evidence="4 7">BIOML-A11</strain>
    </source>
</reference>
<dbReference type="Proteomes" id="UP000450599">
    <property type="component" value="Unassembled WGS sequence"/>
</dbReference>
<organism evidence="3 6">
    <name type="scientific">Parabacteroides distasonis</name>
    <dbReference type="NCBI Taxonomy" id="823"/>
    <lineage>
        <taxon>Bacteria</taxon>
        <taxon>Pseudomonadati</taxon>
        <taxon>Bacteroidota</taxon>
        <taxon>Bacteroidia</taxon>
        <taxon>Bacteroidales</taxon>
        <taxon>Tannerellaceae</taxon>
        <taxon>Parabacteroides</taxon>
    </lineage>
</organism>
<dbReference type="Proteomes" id="UP000095332">
    <property type="component" value="Unassembled WGS sequence"/>
</dbReference>
<dbReference type="RefSeq" id="WP_081032015.1">
    <property type="nucleotide sequence ID" value="NZ_CZBM01000016.1"/>
</dbReference>
<feature type="signal peptide" evidence="1">
    <location>
        <begin position="1"/>
        <end position="20"/>
    </location>
</feature>
<evidence type="ECO:0000313" key="5">
    <source>
        <dbReference type="EMBL" id="MRZ07548.1"/>
    </source>
</evidence>